<evidence type="ECO:0000256" key="1">
    <source>
        <dbReference type="SAM" id="Phobius"/>
    </source>
</evidence>
<feature type="transmembrane region" description="Helical" evidence="1">
    <location>
        <begin position="226"/>
        <end position="245"/>
    </location>
</feature>
<name>A0A250VUP9_STROL</name>
<dbReference type="AlphaFoldDB" id="A0A250VUP9"/>
<protein>
    <submittedName>
        <fullName evidence="2">Uncharacterized protein</fullName>
    </submittedName>
</protein>
<feature type="transmembrane region" description="Helical" evidence="1">
    <location>
        <begin position="15"/>
        <end position="39"/>
    </location>
</feature>
<keyword evidence="1" id="KW-0472">Membrane</keyword>
<dbReference type="EMBL" id="BDQI01000041">
    <property type="protein sequence ID" value="GAX57861.1"/>
    <property type="molecule type" value="Genomic_DNA"/>
</dbReference>
<dbReference type="STRING" id="1963.AQJ27_47840"/>
<evidence type="ECO:0000313" key="3">
    <source>
        <dbReference type="Proteomes" id="UP000217446"/>
    </source>
</evidence>
<feature type="transmembrane region" description="Helical" evidence="1">
    <location>
        <begin position="163"/>
        <end position="184"/>
    </location>
</feature>
<keyword evidence="1" id="KW-1133">Transmembrane helix</keyword>
<comment type="caution">
    <text evidence="2">The sequence shown here is derived from an EMBL/GenBank/DDBJ whole genome shotgun (WGS) entry which is preliminary data.</text>
</comment>
<dbReference type="Proteomes" id="UP000217446">
    <property type="component" value="Unassembled WGS sequence"/>
</dbReference>
<keyword evidence="3" id="KW-1185">Reference proteome</keyword>
<keyword evidence="1" id="KW-0812">Transmembrane</keyword>
<organism evidence="2 3">
    <name type="scientific">Streptomyces olivochromogenes</name>
    <dbReference type="NCBI Taxonomy" id="1963"/>
    <lineage>
        <taxon>Bacteria</taxon>
        <taxon>Bacillati</taxon>
        <taxon>Actinomycetota</taxon>
        <taxon>Actinomycetes</taxon>
        <taxon>Kitasatosporales</taxon>
        <taxon>Streptomycetaceae</taxon>
        <taxon>Streptomyces</taxon>
    </lineage>
</organism>
<reference evidence="3" key="1">
    <citation type="submission" date="2017-05" db="EMBL/GenBank/DDBJ databases">
        <title>Streptomyces olivochromogenes NBRC 3561 whole genome shotgun sequence.</title>
        <authorList>
            <person name="Dohra H."/>
            <person name="Kodani S."/>
        </authorList>
    </citation>
    <scope>NUCLEOTIDE SEQUENCE [LARGE SCALE GENOMIC DNA]</scope>
    <source>
        <strain evidence="3">NBRC 3561</strain>
    </source>
</reference>
<proteinExistence type="predicted"/>
<accession>A0A250VUP9</accession>
<feature type="transmembrane region" description="Helical" evidence="1">
    <location>
        <begin position="134"/>
        <end position="156"/>
    </location>
</feature>
<feature type="transmembrane region" description="Helical" evidence="1">
    <location>
        <begin position="252"/>
        <end position="269"/>
    </location>
</feature>
<evidence type="ECO:0000313" key="2">
    <source>
        <dbReference type="EMBL" id="GAX57861.1"/>
    </source>
</evidence>
<feature type="transmembrane region" description="Helical" evidence="1">
    <location>
        <begin position="59"/>
        <end position="77"/>
    </location>
</feature>
<feature type="transmembrane region" description="Helical" evidence="1">
    <location>
        <begin position="98"/>
        <end position="122"/>
    </location>
</feature>
<sequence>MVNVRVLRIELKRSVAPWAGAVILTPALAFLYLIPGSWWTGTTAWTAQWTSMALWTRSLLFYLWPLAVGLGALQGLRDHRSKMSELLTSTPRPARHRAATLAGATAITLASAFALLVLVGAVQVVANTEYTHLGWLPISLVGALSLVAGAVLGMGAGRALPSVLTPPALAMGAFVFTALMQMSLGRTETATATGLPGTEPNRISLLSPAVQEVRDALVTLSASVHVGQTIWLLAMAATGFALLVAATPRTRLLSLTPVLAGAVIALLVLPSDPRRMYVVDKAAAELVCDGPVCVTKTQQARLADLAGPGKKALRLLHGALGSQAPVSVRENTAVLPQGSTPQWSRKTVLFDFDDDIIAAAKGEQLTWALIAKGMVPGCTPVGWSSFGGDLFAQTVAAGWVLGDLRPLPGTPASLRREVDAETRPVWKELKALPRAEQLSRINAMRAAAFSCKGDPFDALKGGASR</sequence>
<gene>
    <name evidence="2" type="ORF">SO3561_09432</name>
</gene>